<dbReference type="InterPro" id="IPR052155">
    <property type="entry name" value="Biofilm_reg_signaling"/>
</dbReference>
<dbReference type="InterPro" id="IPR000014">
    <property type="entry name" value="PAS"/>
</dbReference>
<comment type="caution">
    <text evidence="4">The sequence shown here is derived from an EMBL/GenBank/DDBJ whole genome shotgun (WGS) entry which is preliminary data.</text>
</comment>
<dbReference type="Gene3D" id="3.20.20.450">
    <property type="entry name" value="EAL domain"/>
    <property type="match status" value="1"/>
</dbReference>
<dbReference type="CDD" id="cd00130">
    <property type="entry name" value="PAS"/>
    <property type="match status" value="1"/>
</dbReference>
<dbReference type="PROSITE" id="PS50113">
    <property type="entry name" value="PAC"/>
    <property type="match status" value="1"/>
</dbReference>
<evidence type="ECO:0000259" key="2">
    <source>
        <dbReference type="PROSITE" id="PS50883"/>
    </source>
</evidence>
<dbReference type="CDD" id="cd01948">
    <property type="entry name" value="EAL"/>
    <property type="match status" value="1"/>
</dbReference>
<evidence type="ECO:0000259" key="3">
    <source>
        <dbReference type="PROSITE" id="PS50887"/>
    </source>
</evidence>
<dbReference type="InterPro" id="IPR000700">
    <property type="entry name" value="PAS-assoc_C"/>
</dbReference>
<evidence type="ECO:0000313" key="5">
    <source>
        <dbReference type="Proteomes" id="UP001589747"/>
    </source>
</evidence>
<dbReference type="NCBIfam" id="TIGR00229">
    <property type="entry name" value="sensory_box"/>
    <property type="match status" value="1"/>
</dbReference>
<dbReference type="InterPro" id="IPR035919">
    <property type="entry name" value="EAL_sf"/>
</dbReference>
<feature type="domain" description="PAC" evidence="1">
    <location>
        <begin position="259"/>
        <end position="311"/>
    </location>
</feature>
<dbReference type="Proteomes" id="UP001589747">
    <property type="component" value="Unassembled WGS sequence"/>
</dbReference>
<feature type="domain" description="GGDEF" evidence="3">
    <location>
        <begin position="344"/>
        <end position="477"/>
    </location>
</feature>
<dbReference type="RefSeq" id="WP_377501041.1">
    <property type="nucleotide sequence ID" value="NZ_JBHMDO010000047.1"/>
</dbReference>
<evidence type="ECO:0000313" key="4">
    <source>
        <dbReference type="EMBL" id="MFB9330140.1"/>
    </source>
</evidence>
<dbReference type="SMART" id="SM00267">
    <property type="entry name" value="GGDEF"/>
    <property type="match status" value="1"/>
</dbReference>
<dbReference type="PROSITE" id="PS50887">
    <property type="entry name" value="GGDEF"/>
    <property type="match status" value="1"/>
</dbReference>
<evidence type="ECO:0000259" key="1">
    <source>
        <dbReference type="PROSITE" id="PS50113"/>
    </source>
</evidence>
<dbReference type="SUPFAM" id="SSF55785">
    <property type="entry name" value="PYP-like sensor domain (PAS domain)"/>
    <property type="match status" value="1"/>
</dbReference>
<dbReference type="InterPro" id="IPR029787">
    <property type="entry name" value="Nucleotide_cyclase"/>
</dbReference>
<dbReference type="Gene3D" id="3.30.450.40">
    <property type="match status" value="1"/>
</dbReference>
<accession>A0ABV5KY43</accession>
<organism evidence="4 5">
    <name type="scientific">Paenibacillus aurantiacus</name>
    <dbReference type="NCBI Taxonomy" id="1936118"/>
    <lineage>
        <taxon>Bacteria</taxon>
        <taxon>Bacillati</taxon>
        <taxon>Bacillota</taxon>
        <taxon>Bacilli</taxon>
        <taxon>Bacillales</taxon>
        <taxon>Paenibacillaceae</taxon>
        <taxon>Paenibacillus</taxon>
    </lineage>
</organism>
<dbReference type="PANTHER" id="PTHR44757:SF2">
    <property type="entry name" value="BIOFILM ARCHITECTURE MAINTENANCE PROTEIN MBAA"/>
    <property type="match status" value="1"/>
</dbReference>
<dbReference type="Gene3D" id="3.30.450.20">
    <property type="entry name" value="PAS domain"/>
    <property type="match status" value="1"/>
</dbReference>
<gene>
    <name evidence="4" type="ORF">ACFFSY_29710</name>
</gene>
<reference evidence="4 5" key="1">
    <citation type="submission" date="2024-09" db="EMBL/GenBank/DDBJ databases">
        <authorList>
            <person name="Sun Q."/>
            <person name="Mori K."/>
        </authorList>
    </citation>
    <scope>NUCLEOTIDE SEQUENCE [LARGE SCALE GENOMIC DNA]</scope>
    <source>
        <strain evidence="4 5">TISTR 2452</strain>
    </source>
</reference>
<dbReference type="InterPro" id="IPR043128">
    <property type="entry name" value="Rev_trsase/Diguanyl_cyclase"/>
</dbReference>
<dbReference type="CDD" id="cd01949">
    <property type="entry name" value="GGDEF"/>
    <property type="match status" value="1"/>
</dbReference>
<dbReference type="Gene3D" id="3.30.70.270">
    <property type="match status" value="1"/>
</dbReference>
<dbReference type="SUPFAM" id="SSF55073">
    <property type="entry name" value="Nucleotide cyclase"/>
    <property type="match status" value="1"/>
</dbReference>
<dbReference type="PANTHER" id="PTHR44757">
    <property type="entry name" value="DIGUANYLATE CYCLASE DGCP"/>
    <property type="match status" value="1"/>
</dbReference>
<dbReference type="PROSITE" id="PS50883">
    <property type="entry name" value="EAL"/>
    <property type="match status" value="1"/>
</dbReference>
<dbReference type="InterPro" id="IPR001633">
    <property type="entry name" value="EAL_dom"/>
</dbReference>
<protein>
    <submittedName>
        <fullName evidence="4">Bifunctional diguanylate cyclase/phosphodiesterase</fullName>
    </submittedName>
</protein>
<dbReference type="Pfam" id="PF00990">
    <property type="entry name" value="GGDEF"/>
    <property type="match status" value="1"/>
</dbReference>
<name>A0ABV5KY43_9BACL</name>
<feature type="domain" description="EAL" evidence="2">
    <location>
        <begin position="486"/>
        <end position="739"/>
    </location>
</feature>
<dbReference type="InterPro" id="IPR035965">
    <property type="entry name" value="PAS-like_dom_sf"/>
</dbReference>
<dbReference type="NCBIfam" id="TIGR00254">
    <property type="entry name" value="GGDEF"/>
    <property type="match status" value="1"/>
</dbReference>
<dbReference type="InterPro" id="IPR000160">
    <property type="entry name" value="GGDEF_dom"/>
</dbReference>
<dbReference type="EMBL" id="JBHMDO010000047">
    <property type="protein sequence ID" value="MFB9330140.1"/>
    <property type="molecule type" value="Genomic_DNA"/>
</dbReference>
<dbReference type="SMART" id="SM00052">
    <property type="entry name" value="EAL"/>
    <property type="match status" value="1"/>
</dbReference>
<sequence length="750" mass="84182">MSERIKPTFIRDSFARCASYNLKADQLPGYQSCDPERYSAKLEEYAETLAITQEFIAQMQLSVSEQLPLLAAVFDDEGVILQLAGDQTMLQLIEAAGFKCGTALTERHSGTNAVSLSLMSGGPVQLIGDDHYHQFFHQLACYAVPFKYQETGARGAVLLMTSAHLHNPLLIHLLQTAVDSIEREMTLREQNKRLNVLNQIIMNTKKNSAIISDERGFIIEVNELAAQNFKLSRNELIGKQICELPHLGAYFGKVLGEGALYEDIEISLEGFNIVGLFDASPILNDKGSIIGAYGQLRDITERYEAEARINYMAFHDELTGLPNRRMFIQTAQEEMNRQPNLNAGQLAFIYLDLDRFKLVNDSLGHTEGDRLLKEVAVRLKSCIRDNDLVARMGGDEFMFMLRSVQHEHEIASVADRILQAFEKPFILGVHEFHVTPSMGIALYPKDGTDIETLMVQADSAMYQAKASGKNTFKFFDSNMRIMTGGQLALETAMRRAIEQEQFSLHYQPQMDTQTGKLIGIEALIRWQHPTMGMIPPSRFIPLAEETGLILPIGQWVMKEACRQNKAWQEAGYAPVRMSINLSAKQFMKSDLIESISSVLDETSLTPGFLELEITESMTMDVNSTVMTLNGLRKLGVQIAMDDFGTGYSSLNHLKRFGLHRLKIDQSFVRDIMTDTNDADIVGSIIVMAHRLGLRVIAEGVENKEQYEFLQEHLCDEVQGYYFSKPLPAGELERDFLAAASAPADHKTLLF</sequence>
<dbReference type="Pfam" id="PF00563">
    <property type="entry name" value="EAL"/>
    <property type="match status" value="1"/>
</dbReference>
<dbReference type="SUPFAM" id="SSF141868">
    <property type="entry name" value="EAL domain-like"/>
    <property type="match status" value="1"/>
</dbReference>
<proteinExistence type="predicted"/>
<keyword evidence="5" id="KW-1185">Reference proteome</keyword>
<dbReference type="InterPro" id="IPR029016">
    <property type="entry name" value="GAF-like_dom_sf"/>
</dbReference>